<keyword evidence="1" id="KW-0175">Coiled coil</keyword>
<dbReference type="EMBL" id="JBFOLK010000011">
    <property type="protein sequence ID" value="KAL2474255.1"/>
    <property type="molecule type" value="Genomic_DNA"/>
</dbReference>
<organism evidence="2 3">
    <name type="scientific">Abeliophyllum distichum</name>
    <dbReference type="NCBI Taxonomy" id="126358"/>
    <lineage>
        <taxon>Eukaryota</taxon>
        <taxon>Viridiplantae</taxon>
        <taxon>Streptophyta</taxon>
        <taxon>Embryophyta</taxon>
        <taxon>Tracheophyta</taxon>
        <taxon>Spermatophyta</taxon>
        <taxon>Magnoliopsida</taxon>
        <taxon>eudicotyledons</taxon>
        <taxon>Gunneridae</taxon>
        <taxon>Pentapetalae</taxon>
        <taxon>asterids</taxon>
        <taxon>lamiids</taxon>
        <taxon>Lamiales</taxon>
        <taxon>Oleaceae</taxon>
        <taxon>Forsythieae</taxon>
        <taxon>Abeliophyllum</taxon>
    </lineage>
</organism>
<feature type="coiled-coil region" evidence="1">
    <location>
        <begin position="76"/>
        <end position="117"/>
    </location>
</feature>
<evidence type="ECO:0000313" key="3">
    <source>
        <dbReference type="Proteomes" id="UP001604336"/>
    </source>
</evidence>
<reference evidence="3" key="1">
    <citation type="submission" date="2024-07" db="EMBL/GenBank/DDBJ databases">
        <title>Two chromosome-level genome assemblies of Korean endemic species Abeliophyllum distichum and Forsythia ovata (Oleaceae).</title>
        <authorList>
            <person name="Jang H."/>
        </authorList>
    </citation>
    <scope>NUCLEOTIDE SEQUENCE [LARGE SCALE GENOMIC DNA]</scope>
</reference>
<keyword evidence="3" id="KW-1185">Reference proteome</keyword>
<sequence length="161" mass="17923">MAKASKLEEYRQAMEGLHVAGCCGEYAQAYEQLHADLKESEANVLYLTKKLDDASAAQKVTTEALDEETKSGRDEAENLMRSLKASEKGRNEAETEVAKLLTEKKELEGKLENVEVEFVATFHNTDANGDYGIARIVSFHRHWAHEIYPQLGEGPGARYCG</sequence>
<dbReference type="Proteomes" id="UP001604336">
    <property type="component" value="Unassembled WGS sequence"/>
</dbReference>
<protein>
    <submittedName>
        <fullName evidence="2">Uncharacterized protein</fullName>
    </submittedName>
</protein>
<gene>
    <name evidence="2" type="ORF">Adt_34991</name>
</gene>
<comment type="caution">
    <text evidence="2">The sequence shown here is derived from an EMBL/GenBank/DDBJ whole genome shotgun (WGS) entry which is preliminary data.</text>
</comment>
<dbReference type="AlphaFoldDB" id="A0ABD1QDG8"/>
<accession>A0ABD1QDG8</accession>
<evidence type="ECO:0000313" key="2">
    <source>
        <dbReference type="EMBL" id="KAL2474255.1"/>
    </source>
</evidence>
<name>A0ABD1QDG8_9LAMI</name>
<proteinExistence type="predicted"/>
<evidence type="ECO:0000256" key="1">
    <source>
        <dbReference type="SAM" id="Coils"/>
    </source>
</evidence>